<organism evidence="12 13">
    <name type="scientific">Armadillidium nasatum</name>
    <dbReference type="NCBI Taxonomy" id="96803"/>
    <lineage>
        <taxon>Eukaryota</taxon>
        <taxon>Metazoa</taxon>
        <taxon>Ecdysozoa</taxon>
        <taxon>Arthropoda</taxon>
        <taxon>Crustacea</taxon>
        <taxon>Multicrustacea</taxon>
        <taxon>Malacostraca</taxon>
        <taxon>Eumalacostraca</taxon>
        <taxon>Peracarida</taxon>
        <taxon>Isopoda</taxon>
        <taxon>Oniscidea</taxon>
        <taxon>Crinocheta</taxon>
        <taxon>Armadillidiidae</taxon>
        <taxon>Armadillidium</taxon>
    </lineage>
</organism>
<evidence type="ECO:0000256" key="9">
    <source>
        <dbReference type="ARBA" id="ARBA00034846"/>
    </source>
</evidence>
<dbReference type="GO" id="GO:0005886">
    <property type="term" value="C:plasma membrane"/>
    <property type="evidence" value="ECO:0007669"/>
    <property type="project" value="UniProtKB-SubCell"/>
</dbReference>
<evidence type="ECO:0000256" key="11">
    <source>
        <dbReference type="SAM" id="Phobius"/>
    </source>
</evidence>
<keyword evidence="3" id="KW-1003">Cell membrane</keyword>
<keyword evidence="5" id="KW-0256">Endoplasmic reticulum</keyword>
<evidence type="ECO:0000256" key="8">
    <source>
        <dbReference type="ARBA" id="ARBA00034739"/>
    </source>
</evidence>
<comment type="similarity">
    <text evidence="8">Belongs to the TMEM147 family.</text>
</comment>
<dbReference type="PANTHER" id="PTHR12869">
    <property type="entry name" value="SMALL SEVEN TRANSMEMBRANE DOMAIN-CONTAINING PROTEIN"/>
    <property type="match status" value="1"/>
</dbReference>
<dbReference type="OrthoDB" id="9993532at2759"/>
<protein>
    <recommendedName>
        <fullName evidence="9">BOS complex subunit TMEM147</fullName>
    </recommendedName>
    <alternativeName>
        <fullName evidence="10">Transmembrane protein 147</fullName>
    </alternativeName>
</protein>
<feature type="transmembrane region" description="Helical" evidence="11">
    <location>
        <begin position="177"/>
        <end position="198"/>
    </location>
</feature>
<dbReference type="Pfam" id="PF09767">
    <property type="entry name" value="DUF2053"/>
    <property type="match status" value="1"/>
</dbReference>
<accession>A0A5N5SJA8</accession>
<dbReference type="GO" id="GO:0005789">
    <property type="term" value="C:endoplasmic reticulum membrane"/>
    <property type="evidence" value="ECO:0007669"/>
    <property type="project" value="UniProtKB-SubCell"/>
</dbReference>
<gene>
    <name evidence="12" type="ORF">Anas_11626</name>
</gene>
<evidence type="ECO:0000313" key="13">
    <source>
        <dbReference type="Proteomes" id="UP000326759"/>
    </source>
</evidence>
<sequence length="235" mass="25905">MTFFHFGNCVALAYGPYFLTYKYSTLPEYGAFWKCAQVGGIYIFTQLCKMLILATFFPTSEGSSESVNLFHEIIKATIDIGDLLGLSLVIAKTVGGSQSVGSGHIKILTAGLGWAAADLFLTRALPLWVGARGLQFDWKYILMSLDANVSLISHLSVATLIWLWLRNDLAAQLRPLIAILLTFSIYRHLIPVLLNMFMSTKPEGFSLFALTSIPTLCVAFISLTSFYSLLCSCSE</sequence>
<dbReference type="EMBL" id="SEYY01024411">
    <property type="protein sequence ID" value="KAB7494144.1"/>
    <property type="molecule type" value="Genomic_DNA"/>
</dbReference>
<name>A0A5N5SJA8_9CRUS</name>
<evidence type="ECO:0000256" key="1">
    <source>
        <dbReference type="ARBA" id="ARBA00004477"/>
    </source>
</evidence>
<evidence type="ECO:0000256" key="10">
    <source>
        <dbReference type="ARBA" id="ARBA00034899"/>
    </source>
</evidence>
<dbReference type="Proteomes" id="UP000326759">
    <property type="component" value="Unassembled WGS sequence"/>
</dbReference>
<evidence type="ECO:0000256" key="4">
    <source>
        <dbReference type="ARBA" id="ARBA00022692"/>
    </source>
</evidence>
<keyword evidence="7 11" id="KW-0472">Membrane</keyword>
<evidence type="ECO:0000256" key="7">
    <source>
        <dbReference type="ARBA" id="ARBA00023136"/>
    </source>
</evidence>
<evidence type="ECO:0000256" key="6">
    <source>
        <dbReference type="ARBA" id="ARBA00022989"/>
    </source>
</evidence>
<evidence type="ECO:0000256" key="3">
    <source>
        <dbReference type="ARBA" id="ARBA00022475"/>
    </source>
</evidence>
<feature type="transmembrane region" description="Helical" evidence="11">
    <location>
        <begin position="204"/>
        <end position="230"/>
    </location>
</feature>
<dbReference type="InterPro" id="IPR019164">
    <property type="entry name" value="TMEM147"/>
</dbReference>
<dbReference type="PANTHER" id="PTHR12869:SF0">
    <property type="entry name" value="BOS COMPLEX SUBUNIT TMEM147"/>
    <property type="match status" value="1"/>
</dbReference>
<reference evidence="12 13" key="1">
    <citation type="journal article" date="2019" name="PLoS Biol.">
        <title>Sex chromosomes control vertical transmission of feminizing Wolbachia symbionts in an isopod.</title>
        <authorList>
            <person name="Becking T."/>
            <person name="Chebbi M.A."/>
            <person name="Giraud I."/>
            <person name="Moumen B."/>
            <person name="Laverre T."/>
            <person name="Caubet Y."/>
            <person name="Peccoud J."/>
            <person name="Gilbert C."/>
            <person name="Cordaux R."/>
        </authorList>
    </citation>
    <scope>NUCLEOTIDE SEQUENCE [LARGE SCALE GENOMIC DNA]</scope>
    <source>
        <strain evidence="12">ANa2</strain>
        <tissue evidence="12">Whole body excluding digestive tract and cuticle</tissue>
    </source>
</reference>
<proteinExistence type="inferred from homology"/>
<evidence type="ECO:0000256" key="5">
    <source>
        <dbReference type="ARBA" id="ARBA00022824"/>
    </source>
</evidence>
<comment type="subcellular location">
    <subcellularLocation>
        <location evidence="2">Cell membrane</location>
        <topology evidence="2">Multi-pass membrane protein</topology>
    </subcellularLocation>
    <subcellularLocation>
        <location evidence="1">Endoplasmic reticulum membrane</location>
        <topology evidence="1">Multi-pass membrane protein</topology>
    </subcellularLocation>
</comment>
<keyword evidence="13" id="KW-1185">Reference proteome</keyword>
<keyword evidence="6 11" id="KW-1133">Transmembrane helix</keyword>
<feature type="transmembrane region" description="Helical" evidence="11">
    <location>
        <begin position="141"/>
        <end position="165"/>
    </location>
</feature>
<dbReference type="AlphaFoldDB" id="A0A5N5SJA8"/>
<keyword evidence="4 11" id="KW-0812">Transmembrane</keyword>
<evidence type="ECO:0000313" key="12">
    <source>
        <dbReference type="EMBL" id="KAB7494144.1"/>
    </source>
</evidence>
<comment type="caution">
    <text evidence="12">The sequence shown here is derived from an EMBL/GenBank/DDBJ whole genome shotgun (WGS) entry which is preliminary data.</text>
</comment>
<evidence type="ECO:0000256" key="2">
    <source>
        <dbReference type="ARBA" id="ARBA00004651"/>
    </source>
</evidence>